<sequence>HPSRKAMNFTLLPYSIINLTKCGTGLNHGNLVLHIHSDVPEVKHVEDEEGLVGDVRDALVIMAATPDLELNVNVFGAYYCALDMGFLRGSHNKQGFLS</sequence>
<evidence type="ECO:0000313" key="1">
    <source>
        <dbReference type="EMBL" id="KYP77341.1"/>
    </source>
</evidence>
<name>A0A151UDM3_CAJCA</name>
<gene>
    <name evidence="1" type="ORF">KK1_050349</name>
</gene>
<dbReference type="Proteomes" id="UP000075243">
    <property type="component" value="Unassembled WGS sequence"/>
</dbReference>
<feature type="non-terminal residue" evidence="1">
    <location>
        <position position="1"/>
    </location>
</feature>
<protein>
    <submittedName>
        <fullName evidence="1">Uncharacterized protein</fullName>
    </submittedName>
</protein>
<organism evidence="1 2">
    <name type="scientific">Cajanus cajan</name>
    <name type="common">Pigeon pea</name>
    <name type="synonym">Cajanus indicus</name>
    <dbReference type="NCBI Taxonomy" id="3821"/>
    <lineage>
        <taxon>Eukaryota</taxon>
        <taxon>Viridiplantae</taxon>
        <taxon>Streptophyta</taxon>
        <taxon>Embryophyta</taxon>
        <taxon>Tracheophyta</taxon>
        <taxon>Spermatophyta</taxon>
        <taxon>Magnoliopsida</taxon>
        <taxon>eudicotyledons</taxon>
        <taxon>Gunneridae</taxon>
        <taxon>Pentapetalae</taxon>
        <taxon>rosids</taxon>
        <taxon>fabids</taxon>
        <taxon>Fabales</taxon>
        <taxon>Fabaceae</taxon>
        <taxon>Papilionoideae</taxon>
        <taxon>50 kb inversion clade</taxon>
        <taxon>NPAAA clade</taxon>
        <taxon>indigoferoid/millettioid clade</taxon>
        <taxon>Phaseoleae</taxon>
        <taxon>Cajanus</taxon>
    </lineage>
</organism>
<evidence type="ECO:0000313" key="2">
    <source>
        <dbReference type="Proteomes" id="UP000075243"/>
    </source>
</evidence>
<dbReference type="Gramene" id="C.cajan_46977.t">
    <property type="protein sequence ID" value="C.cajan_46977.t.cds1"/>
    <property type="gene ID" value="C.cajan_46977"/>
</dbReference>
<accession>A0A151UDM3</accession>
<keyword evidence="2" id="KW-1185">Reference proteome</keyword>
<dbReference type="AlphaFoldDB" id="A0A151UDM3"/>
<proteinExistence type="predicted"/>
<comment type="caution">
    <text evidence="1">The sequence shown here is derived from an EMBL/GenBank/DDBJ whole genome shotgun (WGS) entry which is preliminary data.</text>
</comment>
<reference evidence="1" key="1">
    <citation type="journal article" date="2012" name="Nat. Biotechnol.">
        <title>Draft genome sequence of pigeonpea (Cajanus cajan), an orphan legume crop of resource-poor farmers.</title>
        <authorList>
            <person name="Varshney R.K."/>
            <person name="Chen W."/>
            <person name="Li Y."/>
            <person name="Bharti A.K."/>
            <person name="Saxena R.K."/>
            <person name="Schlueter J.A."/>
            <person name="Donoghue M.T."/>
            <person name="Azam S."/>
            <person name="Fan G."/>
            <person name="Whaley A.M."/>
            <person name="Farmer A.D."/>
            <person name="Sheridan J."/>
            <person name="Iwata A."/>
            <person name="Tuteja R."/>
            <person name="Penmetsa R.V."/>
            <person name="Wu W."/>
            <person name="Upadhyaya H.D."/>
            <person name="Yang S.P."/>
            <person name="Shah T."/>
            <person name="Saxena K.B."/>
            <person name="Michael T."/>
            <person name="McCombie W.R."/>
            <person name="Yang B."/>
            <person name="Zhang G."/>
            <person name="Yang H."/>
            <person name="Wang J."/>
            <person name="Spillane C."/>
            <person name="Cook D.R."/>
            <person name="May G.D."/>
            <person name="Xu X."/>
            <person name="Jackson S.A."/>
        </authorList>
    </citation>
    <scope>NUCLEOTIDE SEQUENCE [LARGE SCALE GENOMIC DNA]</scope>
</reference>
<dbReference type="EMBL" id="AGCT01019658">
    <property type="protein sequence ID" value="KYP77341.1"/>
    <property type="molecule type" value="Genomic_DNA"/>
</dbReference>